<evidence type="ECO:0000313" key="20">
    <source>
        <dbReference type="Proteomes" id="UP000219338"/>
    </source>
</evidence>
<comment type="similarity">
    <text evidence="2">Belongs to the ATG22 family.</text>
</comment>
<feature type="domain" description="SAM" evidence="18">
    <location>
        <begin position="478"/>
        <end position="543"/>
    </location>
</feature>
<evidence type="ECO:0000259" key="17">
    <source>
        <dbReference type="PROSITE" id="PS50021"/>
    </source>
</evidence>
<evidence type="ECO:0000256" key="10">
    <source>
        <dbReference type="ARBA" id="ARBA00023006"/>
    </source>
</evidence>
<evidence type="ECO:0000256" key="4">
    <source>
        <dbReference type="ARBA" id="ARBA00022448"/>
    </source>
</evidence>
<dbReference type="Gene3D" id="2.30.30.40">
    <property type="entry name" value="SH3 Domains"/>
    <property type="match status" value="1"/>
</dbReference>
<keyword evidence="9 14" id="KW-1133">Transmembrane helix</keyword>
<evidence type="ECO:0000259" key="15">
    <source>
        <dbReference type="PROSITE" id="PS50002"/>
    </source>
</evidence>
<evidence type="ECO:0000259" key="18">
    <source>
        <dbReference type="PROSITE" id="PS50105"/>
    </source>
</evidence>
<dbReference type="CDD" id="cd00174">
    <property type="entry name" value="SH3"/>
    <property type="match status" value="1"/>
</dbReference>
<dbReference type="Pfam" id="PF00018">
    <property type="entry name" value="SH3_1"/>
    <property type="match status" value="1"/>
</dbReference>
<dbReference type="EMBL" id="FUEG01000003">
    <property type="protein sequence ID" value="SJL02614.1"/>
    <property type="molecule type" value="Genomic_DNA"/>
</dbReference>
<dbReference type="CDD" id="cd13316">
    <property type="entry name" value="PH_Boi"/>
    <property type="match status" value="1"/>
</dbReference>
<feature type="transmembrane region" description="Helical" evidence="14">
    <location>
        <begin position="1533"/>
        <end position="1553"/>
    </location>
</feature>
<evidence type="ECO:0000313" key="19">
    <source>
        <dbReference type="EMBL" id="SJL02614.1"/>
    </source>
</evidence>
<dbReference type="InterPro" id="IPR036028">
    <property type="entry name" value="SH3-like_dom_sf"/>
</dbReference>
<feature type="region of interest" description="Disordered" evidence="13">
    <location>
        <begin position="428"/>
        <end position="476"/>
    </location>
</feature>
<dbReference type="InterPro" id="IPR001849">
    <property type="entry name" value="PH_domain"/>
</dbReference>
<feature type="domain" description="Calponin-homology (CH)" evidence="17">
    <location>
        <begin position="1129"/>
        <end position="1237"/>
    </location>
</feature>
<keyword evidence="7 14" id="KW-0812">Transmembrane</keyword>
<feature type="domain" description="PH" evidence="16">
    <location>
        <begin position="916"/>
        <end position="1014"/>
    </location>
</feature>
<dbReference type="Pfam" id="PF11700">
    <property type="entry name" value="ATG22"/>
    <property type="match status" value="1"/>
</dbReference>
<evidence type="ECO:0000256" key="3">
    <source>
        <dbReference type="ARBA" id="ARBA00022443"/>
    </source>
</evidence>
<dbReference type="InterPro" id="IPR001715">
    <property type="entry name" value="CH_dom"/>
</dbReference>
<feature type="compositionally biased region" description="Polar residues" evidence="13">
    <location>
        <begin position="621"/>
        <end position="634"/>
    </location>
</feature>
<feature type="compositionally biased region" description="Basic and acidic residues" evidence="13">
    <location>
        <begin position="744"/>
        <end position="781"/>
    </location>
</feature>
<feature type="transmembrane region" description="Helical" evidence="14">
    <location>
        <begin position="1754"/>
        <end position="1774"/>
    </location>
</feature>
<feature type="compositionally biased region" description="Low complexity" evidence="13">
    <location>
        <begin position="202"/>
        <end position="211"/>
    </location>
</feature>
<dbReference type="InterPro" id="IPR011993">
    <property type="entry name" value="PH-like_dom_sf"/>
</dbReference>
<dbReference type="SMART" id="SM00326">
    <property type="entry name" value="SH3"/>
    <property type="match status" value="1"/>
</dbReference>
<evidence type="ECO:0000256" key="9">
    <source>
        <dbReference type="ARBA" id="ARBA00022989"/>
    </source>
</evidence>
<feature type="compositionally biased region" description="Polar residues" evidence="13">
    <location>
        <begin position="293"/>
        <end position="302"/>
    </location>
</feature>
<dbReference type="InterPro" id="IPR013761">
    <property type="entry name" value="SAM/pointed_sf"/>
</dbReference>
<dbReference type="SUPFAM" id="SSF50044">
    <property type="entry name" value="SH3-domain"/>
    <property type="match status" value="1"/>
</dbReference>
<dbReference type="Proteomes" id="UP000219338">
    <property type="component" value="Unassembled WGS sequence"/>
</dbReference>
<dbReference type="OrthoDB" id="73680at2759"/>
<feature type="compositionally biased region" description="Basic and acidic residues" evidence="13">
    <location>
        <begin position="844"/>
        <end position="876"/>
    </location>
</feature>
<organism evidence="19 20">
    <name type="scientific">Armillaria ostoyae</name>
    <name type="common">Armillaria root rot fungus</name>
    <dbReference type="NCBI Taxonomy" id="47428"/>
    <lineage>
        <taxon>Eukaryota</taxon>
        <taxon>Fungi</taxon>
        <taxon>Dikarya</taxon>
        <taxon>Basidiomycota</taxon>
        <taxon>Agaricomycotina</taxon>
        <taxon>Agaricomycetes</taxon>
        <taxon>Agaricomycetidae</taxon>
        <taxon>Agaricales</taxon>
        <taxon>Marasmiineae</taxon>
        <taxon>Physalacriaceae</taxon>
        <taxon>Armillaria</taxon>
    </lineage>
</organism>
<dbReference type="PANTHER" id="PTHR23519">
    <property type="entry name" value="AUTOPHAGY-RELATED PROTEIN 22"/>
    <property type="match status" value="1"/>
</dbReference>
<dbReference type="GO" id="GO:0006914">
    <property type="term" value="P:autophagy"/>
    <property type="evidence" value="ECO:0007669"/>
    <property type="project" value="UniProtKB-KW"/>
</dbReference>
<feature type="compositionally biased region" description="Basic and acidic residues" evidence="13">
    <location>
        <begin position="327"/>
        <end position="337"/>
    </location>
</feature>
<evidence type="ECO:0000256" key="5">
    <source>
        <dbReference type="ARBA" id="ARBA00022554"/>
    </source>
</evidence>
<evidence type="ECO:0000256" key="1">
    <source>
        <dbReference type="ARBA" id="ARBA00004128"/>
    </source>
</evidence>
<keyword evidence="3 12" id="KW-0728">SH3 domain</keyword>
<dbReference type="SMART" id="SM00454">
    <property type="entry name" value="SAM"/>
    <property type="match status" value="1"/>
</dbReference>
<feature type="transmembrane region" description="Helical" evidence="14">
    <location>
        <begin position="1508"/>
        <end position="1527"/>
    </location>
</feature>
<feature type="region of interest" description="Disordered" evidence="13">
    <location>
        <begin position="144"/>
        <end position="174"/>
    </location>
</feature>
<dbReference type="Gene3D" id="1.10.418.10">
    <property type="entry name" value="Calponin-like domain"/>
    <property type="match status" value="1"/>
</dbReference>
<dbReference type="SUPFAM" id="SSF47769">
    <property type="entry name" value="SAM/Pointed domain"/>
    <property type="match status" value="1"/>
</dbReference>
<evidence type="ECO:0000256" key="7">
    <source>
        <dbReference type="ARBA" id="ARBA00022692"/>
    </source>
</evidence>
<protein>
    <submittedName>
        <fullName evidence="19">Uncharacterized protein</fullName>
    </submittedName>
</protein>
<evidence type="ECO:0000256" key="11">
    <source>
        <dbReference type="ARBA" id="ARBA00023136"/>
    </source>
</evidence>
<feature type="compositionally biased region" description="Acidic residues" evidence="13">
    <location>
        <begin position="216"/>
        <end position="234"/>
    </location>
</feature>
<evidence type="ECO:0000256" key="8">
    <source>
        <dbReference type="ARBA" id="ARBA00022970"/>
    </source>
</evidence>
<dbReference type="PANTHER" id="PTHR23519:SF4">
    <property type="entry name" value="AUTOPHAGY-RELATED PROTEIN"/>
    <property type="match status" value="1"/>
</dbReference>
<keyword evidence="5" id="KW-0926">Vacuole</keyword>
<dbReference type="CDD" id="cd09535">
    <property type="entry name" value="SAM_BOI-like_fungal"/>
    <property type="match status" value="1"/>
</dbReference>
<dbReference type="InterPro" id="IPR001660">
    <property type="entry name" value="SAM"/>
</dbReference>
<comment type="subcellular location">
    <subcellularLocation>
        <location evidence="1">Vacuole membrane</location>
        <topology evidence="1">Multi-pass membrane protein</topology>
    </subcellularLocation>
</comment>
<feature type="transmembrane region" description="Helical" evidence="14">
    <location>
        <begin position="1436"/>
        <end position="1460"/>
    </location>
</feature>
<feature type="region of interest" description="Disordered" evidence="13">
    <location>
        <begin position="260"/>
        <end position="388"/>
    </location>
</feature>
<dbReference type="Gene3D" id="1.20.1250.20">
    <property type="entry name" value="MFS general substrate transporter like domains"/>
    <property type="match status" value="1"/>
</dbReference>
<feature type="compositionally biased region" description="Basic and acidic residues" evidence="13">
    <location>
        <begin position="715"/>
        <end position="730"/>
    </location>
</feature>
<dbReference type="GO" id="GO:0005774">
    <property type="term" value="C:vacuolar membrane"/>
    <property type="evidence" value="ECO:0007669"/>
    <property type="project" value="UniProtKB-SubCell"/>
</dbReference>
<evidence type="ECO:0000256" key="12">
    <source>
        <dbReference type="PROSITE-ProRule" id="PRU00192"/>
    </source>
</evidence>
<dbReference type="PROSITE" id="PS50021">
    <property type="entry name" value="CH"/>
    <property type="match status" value="1"/>
</dbReference>
<feature type="transmembrane region" description="Helical" evidence="14">
    <location>
        <begin position="1590"/>
        <end position="1612"/>
    </location>
</feature>
<name>A0A284R1M8_ARMOS</name>
<evidence type="ECO:0000259" key="16">
    <source>
        <dbReference type="PROSITE" id="PS50003"/>
    </source>
</evidence>
<dbReference type="InterPro" id="IPR036259">
    <property type="entry name" value="MFS_trans_sf"/>
</dbReference>
<keyword evidence="11 14" id="KW-0472">Membrane</keyword>
<feature type="compositionally biased region" description="Low complexity" evidence="13">
    <location>
        <begin position="585"/>
        <end position="595"/>
    </location>
</feature>
<dbReference type="PROSITE" id="PS50105">
    <property type="entry name" value="SAM_DOMAIN"/>
    <property type="match status" value="1"/>
</dbReference>
<sequence length="1798" mass="197737">MPEYVYALHDFIPENEDEVPFRAGERIEVIEKDDAYGDGWWTVSDRYVIFHTPERLFQRSETLALRRACISDRRYAFSLCLSMAQTTYSLLVTKGLNLSGKKGLFPQSYTSPTEPVAAAVGIASSSALPPDPDTTLKTPLQPLHEEPEIESPQPPPAIFLNGLETDGSNGDGEVMKATMTDVQKAIEQLGRGNGVADDADGARSFSFASSRGGRDTEEDTDFDMSDADAAGDEGEGWHKGARRKLAEKARQAVEDAERLEMIGMSRSSSNRTYAPPIPVELSDESEDEEGDQHYTQDSGFQSQRRHSHITEEDEDIESVPGHTLLPSDDKTLGDRASHSPRSSTHFSSSERDEVDTEPATATRINFAAQPERVTTPLSENQPTSPESVTLVQAAAIPMPQSPPETNGHNTPVFDVVAALPSQVAAAIPPTTQSKHSSVTSSPASPSHSAPGNDSSLSATVSTIPTPVDKKEKTHPSEWSLDEVVDWLKNKGFDQDVCEKFTEQEITGDVLLELDVNLLKTEIGIMAFGKRMRIANAITDLRRPPSIIYSDHPDQPSPPSPMIVSPHLFTSSPATYAEGPSHSHSRNQSQSQSHHSYPGSTRYSHSVQSSVNGFAALISPESAPQTADTPVSPRSTLDPEPESAGLAMSATNGKAPKSRPSQLSLSPSDGALNASIKAVGDIPEEVEEEREERAALSEGEALPSRSVRRRLFGRSQDSENSGKDSGSRASKDGISPSSSVLPLLADKDKDRAKDKTKDKYKDKDIGRHGRKQRSVDVGKSGERLSLFAGSFGGTLGKSRKPPPKYSGDDVSEKGSSFHLPRLYSTSGRKTSSSGRPSTPGAPKRGSKDDKESFRDGTADKERKDSKEAKEGRTEHATLRKRTASYPGSHPSSPELPKSEGTVGQLKPGQSILEQIGEPDHIGWMRKRGDRYNSWKLRYFVLKGPHLYCLRSDSLSETKIKGYINIIGYRVTVDENVNPGKYGFRIEHEHDKMHFFSSDEKVIIRDWMKAIMKATIARDYTQPVISSCNIPTIPLMVAQAMNPAPRPPSPTARDATQKALRRDNPNQLSGRDARVLMGLPYSDTAKEERTRLESFFSDQSVDLSVDTIDTATKTAPPRPSRRQNSTLSVMTPMDSDLIEWANSHLPSTLQLKDTAQSVYGGLHLFRIAESIKGRPVSPPVPDSAFPVDSNDEKLDGLFRLFDFLLDHDVKMGSVSINDVRQGKPEKIVQLLRALKAWEDKRKALAQSIRGSIPRTTSEMPQLPVTNEISDDTKVPTQDLAGIDAPDIEEDVGKHASKGIQFTSSINNNEPIVTRRELWSYYLYYNGDNGVGPNGYSMTLFQSLANAAGYDPVKGPGSSCDAADASGQCVVPWGGGTKAVSSVVLVANGVSFAVMTMIFTTIGSAADYGSFGRWLLLVITCICWAAQFASMSLTDPSRWGAAMALYMIGFISYGATLVFYAAAFPRLARNTAHARELRDNLDAGAIAAEEYEREESMEKNRISNISTTHSNIGYVIILCLNLSVLIPLNNNPKVDNYALVLTNGYWVLIGVWWFIFQQPRPGPPVPKGEHRFTIGWKQIWQALKQYRQLPYTFTYLFAFFLLADGLNTTGTLVSICQNEKFSFSFLQNTYLGLSQAITSTASTLGFWYIQRYWKISTKKMFVVTNVVTVLIPLWGMIGVWTETIGFHNAWEFWFYNIVFGLFQAPYYAFSQTMMAELTPPGFDNMFFGLFGLSNRASSMIGPNVIQAIIDDTGNNWMGFPFLFALCFCASLVIWFGVDVTKGRRDAVAWAEGAGRFKVDED</sequence>
<dbReference type="OMA" id="RAMIPPI"/>
<feature type="transmembrane region" description="Helical" evidence="14">
    <location>
        <begin position="1376"/>
        <end position="1399"/>
    </location>
</feature>
<proteinExistence type="inferred from homology"/>
<dbReference type="InterPro" id="IPR036872">
    <property type="entry name" value="CH_dom_sf"/>
</dbReference>
<evidence type="ECO:0000256" key="6">
    <source>
        <dbReference type="ARBA" id="ARBA00022658"/>
    </source>
</evidence>
<dbReference type="InterPro" id="IPR024671">
    <property type="entry name" value="Atg22-like"/>
</dbReference>
<dbReference type="GO" id="GO:0032974">
    <property type="term" value="P:amino acid transmembrane export from vacuole"/>
    <property type="evidence" value="ECO:0007669"/>
    <property type="project" value="InterPro"/>
</dbReference>
<keyword evidence="4" id="KW-0813">Transport</keyword>
<keyword evidence="10" id="KW-0072">Autophagy</keyword>
<dbReference type="SUPFAM" id="SSF50729">
    <property type="entry name" value="PH domain-like"/>
    <property type="match status" value="1"/>
</dbReference>
<keyword evidence="6" id="KW-0344">Guanine-nucleotide releasing factor</keyword>
<dbReference type="CDD" id="cd17483">
    <property type="entry name" value="MFS_Atg22_like"/>
    <property type="match status" value="1"/>
</dbReference>
<dbReference type="GO" id="GO:0005085">
    <property type="term" value="F:guanyl-nucleotide exchange factor activity"/>
    <property type="evidence" value="ECO:0007669"/>
    <property type="project" value="UniProtKB-KW"/>
</dbReference>
<feature type="transmembrane region" description="Helical" evidence="14">
    <location>
        <begin position="1627"/>
        <end position="1646"/>
    </location>
</feature>
<dbReference type="PROSITE" id="PS50003">
    <property type="entry name" value="PH_DOMAIN"/>
    <property type="match status" value="1"/>
</dbReference>
<keyword evidence="8" id="KW-0029">Amino-acid transport</keyword>
<dbReference type="Pfam" id="PF07647">
    <property type="entry name" value="SAM_2"/>
    <property type="match status" value="1"/>
</dbReference>
<dbReference type="InterPro" id="IPR001452">
    <property type="entry name" value="SH3_domain"/>
</dbReference>
<dbReference type="STRING" id="47428.A0A284R1M8"/>
<evidence type="ECO:0000256" key="2">
    <source>
        <dbReference type="ARBA" id="ARBA00006978"/>
    </source>
</evidence>
<keyword evidence="20" id="KW-1185">Reference proteome</keyword>
<evidence type="ECO:0000256" key="14">
    <source>
        <dbReference type="SAM" id="Phobius"/>
    </source>
</evidence>
<feature type="transmembrane region" description="Helical" evidence="14">
    <location>
        <begin position="1411"/>
        <end position="1430"/>
    </location>
</feature>
<dbReference type="SUPFAM" id="SSF103473">
    <property type="entry name" value="MFS general substrate transporter"/>
    <property type="match status" value="1"/>
</dbReference>
<feature type="compositionally biased region" description="Low complexity" evidence="13">
    <location>
        <begin position="433"/>
        <end position="450"/>
    </location>
</feature>
<feature type="compositionally biased region" description="Low complexity" evidence="13">
    <location>
        <begin position="823"/>
        <end position="839"/>
    </location>
</feature>
<feature type="compositionally biased region" description="Acidic residues" evidence="13">
    <location>
        <begin position="281"/>
        <end position="290"/>
    </location>
</feature>
<feature type="region of interest" description="Disordered" evidence="13">
    <location>
        <begin position="545"/>
        <end position="604"/>
    </location>
</feature>
<feature type="transmembrane region" description="Helical" evidence="14">
    <location>
        <begin position="1689"/>
        <end position="1706"/>
    </location>
</feature>
<feature type="domain" description="SH3" evidence="15">
    <location>
        <begin position="1"/>
        <end position="115"/>
    </location>
</feature>
<feature type="region of interest" description="Disordered" evidence="13">
    <location>
        <begin position="1038"/>
        <end position="1070"/>
    </location>
</feature>
<dbReference type="InterPro" id="IPR044738">
    <property type="entry name" value="Atg22"/>
</dbReference>
<dbReference type="Gene3D" id="1.10.150.50">
    <property type="entry name" value="Transcription Factor, Ets-1"/>
    <property type="match status" value="1"/>
</dbReference>
<reference evidence="20" key="1">
    <citation type="journal article" date="2017" name="Nat. Ecol. Evol.">
        <title>Genome expansion and lineage-specific genetic innovations in the forest pathogenic fungi Armillaria.</title>
        <authorList>
            <person name="Sipos G."/>
            <person name="Prasanna A.N."/>
            <person name="Walter M.C."/>
            <person name="O'Connor E."/>
            <person name="Balint B."/>
            <person name="Krizsan K."/>
            <person name="Kiss B."/>
            <person name="Hess J."/>
            <person name="Varga T."/>
            <person name="Slot J."/>
            <person name="Riley R."/>
            <person name="Boka B."/>
            <person name="Rigling D."/>
            <person name="Barry K."/>
            <person name="Lee J."/>
            <person name="Mihaltcheva S."/>
            <person name="LaButti K."/>
            <person name="Lipzen A."/>
            <person name="Waldron R."/>
            <person name="Moloney N.M."/>
            <person name="Sperisen C."/>
            <person name="Kredics L."/>
            <person name="Vagvoelgyi C."/>
            <person name="Patrignani A."/>
            <person name="Fitzpatrick D."/>
            <person name="Nagy I."/>
            <person name="Doyle S."/>
            <person name="Anderson J.B."/>
            <person name="Grigoriev I.V."/>
            <person name="Gueldener U."/>
            <person name="Muensterkoetter M."/>
            <person name="Nagy L.G."/>
        </authorList>
    </citation>
    <scope>NUCLEOTIDE SEQUENCE [LARGE SCALE GENOMIC DNA]</scope>
    <source>
        <strain evidence="20">C18/9</strain>
    </source>
</reference>
<dbReference type="PROSITE" id="PS50002">
    <property type="entry name" value="SH3"/>
    <property type="match status" value="1"/>
</dbReference>
<accession>A0A284R1M8</accession>
<evidence type="ECO:0000256" key="13">
    <source>
        <dbReference type="SAM" id="MobiDB-lite"/>
    </source>
</evidence>
<feature type="compositionally biased region" description="Polar residues" evidence="13">
    <location>
        <begin position="375"/>
        <end position="388"/>
    </location>
</feature>
<feature type="region of interest" description="Disordered" evidence="13">
    <location>
        <begin position="192"/>
        <end position="243"/>
    </location>
</feature>
<feature type="transmembrane region" description="Helical" evidence="14">
    <location>
        <begin position="1658"/>
        <end position="1677"/>
    </location>
</feature>
<dbReference type="InterPro" id="IPR050495">
    <property type="entry name" value="ATG22/LtaA_families"/>
</dbReference>
<gene>
    <name evidence="19" type="ORF">ARMOST_05945</name>
</gene>
<feature type="compositionally biased region" description="Polar residues" evidence="13">
    <location>
        <begin position="451"/>
        <end position="464"/>
    </location>
</feature>
<dbReference type="Pfam" id="PF00169">
    <property type="entry name" value="PH"/>
    <property type="match status" value="1"/>
</dbReference>
<dbReference type="Gene3D" id="2.30.29.30">
    <property type="entry name" value="Pleckstrin-homology domain (PH domain)/Phosphotyrosine-binding domain (PTB)"/>
    <property type="match status" value="1"/>
</dbReference>
<dbReference type="SMART" id="SM00233">
    <property type="entry name" value="PH"/>
    <property type="match status" value="1"/>
</dbReference>
<feature type="region of interest" description="Disordered" evidence="13">
    <location>
        <begin position="619"/>
        <end position="903"/>
    </location>
</feature>